<dbReference type="Pfam" id="PF00587">
    <property type="entry name" value="tRNA-synt_2b"/>
    <property type="match status" value="1"/>
</dbReference>
<feature type="binding site" evidence="8">
    <location>
        <position position="281"/>
    </location>
    <ligand>
        <name>L-serine</name>
        <dbReference type="ChEBI" id="CHEBI:33384"/>
    </ligand>
</feature>
<dbReference type="SUPFAM" id="SSF46589">
    <property type="entry name" value="tRNA-binding arm"/>
    <property type="match status" value="1"/>
</dbReference>
<feature type="binding site" evidence="8">
    <location>
        <position position="227"/>
    </location>
    <ligand>
        <name>L-serine</name>
        <dbReference type="ChEBI" id="CHEBI:33384"/>
    </ligand>
</feature>
<dbReference type="Proteomes" id="UP000231139">
    <property type="component" value="Unassembled WGS sequence"/>
</dbReference>
<dbReference type="GO" id="GO:0006434">
    <property type="term" value="P:seryl-tRNA aminoacylation"/>
    <property type="evidence" value="ECO:0007669"/>
    <property type="project" value="UniProtKB-UniRule"/>
</dbReference>
<sequence length="424" mass="49001">MLDIKFIRENSNSITEAIKNKGVDLNIDELLELDDKRRELIQKTEKIKSEQKKLGEKDKVKAGKIKKEFKKLNRELKKIQDRYEELMLLVPNIYSDDTPIGPDESANREISRCGKIPKFNFPIKDHIQLGKDLDLIDIEKGVKTSGFRGYYLKNEAVLIQFALMQHALEELRKKSFTLMIPPTILREFALIGSGHFPEGKKEIYQIANPGRLVDGKEIKEKFFLAGTSEPPLLAYYTNAVLDEKRLPIKLAGFSQCYRSEVGSYGKDTKGLYRLHEFMKIEQIVICRADLEESHRLFDEIGENAKEILKELKLPYRVVQVCTGDMGAGKYEMRDIETWMPSRQSYGETHSNSSLTDWQARRLNIKYKTKNGEKKFVFTLNNTMIASPRILIAILENYQQKDGSVMIPQVLQPYLKGLKKIERKK</sequence>
<feature type="binding site" evidence="8">
    <location>
        <position position="380"/>
    </location>
    <ligand>
        <name>L-serine</name>
        <dbReference type="ChEBI" id="CHEBI:33384"/>
    </ligand>
</feature>
<evidence type="ECO:0000256" key="1">
    <source>
        <dbReference type="ARBA" id="ARBA00012840"/>
    </source>
</evidence>
<dbReference type="InterPro" id="IPR010978">
    <property type="entry name" value="tRNA-bd_arm"/>
</dbReference>
<name>A0A2H0MZG0_9BACT</name>
<keyword evidence="2 12" id="KW-0436">Ligase</keyword>
<dbReference type="PANTHER" id="PTHR11778">
    <property type="entry name" value="SERYL-TRNA SYNTHETASE"/>
    <property type="match status" value="1"/>
</dbReference>
<evidence type="ECO:0000259" key="11">
    <source>
        <dbReference type="PROSITE" id="PS50862"/>
    </source>
</evidence>
<reference evidence="12 13" key="1">
    <citation type="submission" date="2017-09" db="EMBL/GenBank/DDBJ databases">
        <title>Depth-based differentiation of microbial function through sediment-hosted aquifers and enrichment of novel symbionts in the deep terrestrial subsurface.</title>
        <authorList>
            <person name="Probst A.J."/>
            <person name="Ladd B."/>
            <person name="Jarett J.K."/>
            <person name="Geller-Mcgrath D.E."/>
            <person name="Sieber C.M."/>
            <person name="Emerson J.B."/>
            <person name="Anantharaman K."/>
            <person name="Thomas B.C."/>
            <person name="Malmstrom R."/>
            <person name="Stieglmeier M."/>
            <person name="Klingl A."/>
            <person name="Woyke T."/>
            <person name="Ryan C.M."/>
            <person name="Banfield J.F."/>
        </authorList>
    </citation>
    <scope>NUCLEOTIDE SEQUENCE [LARGE SCALE GENOMIC DNA]</scope>
    <source>
        <strain evidence="12">CG11_big_fil_rev_8_21_14_0_20_35_11</strain>
    </source>
</reference>
<dbReference type="InterPro" id="IPR033729">
    <property type="entry name" value="SerRS_core"/>
</dbReference>
<dbReference type="PRINTS" id="PR00981">
    <property type="entry name" value="TRNASYNTHSER"/>
</dbReference>
<comment type="caution">
    <text evidence="12">The sequence shown here is derived from an EMBL/GenBank/DDBJ whole genome shotgun (WGS) entry which is preliminary data.</text>
</comment>
<evidence type="ECO:0000256" key="8">
    <source>
        <dbReference type="PIRSR" id="PIRSR001529-1"/>
    </source>
</evidence>
<dbReference type="Gene3D" id="3.30.930.10">
    <property type="entry name" value="Bira Bifunctional Protein, Domain 2"/>
    <property type="match status" value="1"/>
</dbReference>
<dbReference type="GO" id="GO:0005524">
    <property type="term" value="F:ATP binding"/>
    <property type="evidence" value="ECO:0007669"/>
    <property type="project" value="UniProtKB-KW"/>
</dbReference>
<evidence type="ECO:0000256" key="6">
    <source>
        <dbReference type="ARBA" id="ARBA00023146"/>
    </source>
</evidence>
<evidence type="ECO:0000256" key="7">
    <source>
        <dbReference type="NCBIfam" id="TIGR00414"/>
    </source>
</evidence>
<gene>
    <name evidence="12" type="ORF">COV62_02390</name>
</gene>
<dbReference type="GO" id="GO:0005737">
    <property type="term" value="C:cytoplasm"/>
    <property type="evidence" value="ECO:0007669"/>
    <property type="project" value="UniProtKB-UniRule"/>
</dbReference>
<keyword evidence="3" id="KW-0547">Nucleotide-binding</keyword>
<dbReference type="AlphaFoldDB" id="A0A2H0MZG0"/>
<keyword evidence="6" id="KW-0030">Aminoacyl-tRNA synthetase</keyword>
<organism evidence="12 13">
    <name type="scientific">Candidatus Nealsonbacteria bacterium CG11_big_fil_rev_8_21_14_0_20_35_11</name>
    <dbReference type="NCBI Taxonomy" id="1974713"/>
    <lineage>
        <taxon>Bacteria</taxon>
        <taxon>Candidatus Nealsoniibacteriota</taxon>
    </lineage>
</organism>
<feature type="binding site" evidence="9">
    <location>
        <begin position="347"/>
        <end position="350"/>
    </location>
    <ligand>
        <name>ATP</name>
        <dbReference type="ChEBI" id="CHEBI:30616"/>
    </ligand>
</feature>
<feature type="coiled-coil region" evidence="10">
    <location>
        <begin position="30"/>
        <end position="89"/>
    </location>
</feature>
<dbReference type="InterPro" id="IPR015866">
    <property type="entry name" value="Ser-tRNA-synth_1_N"/>
</dbReference>
<dbReference type="EMBL" id="PCWK01000054">
    <property type="protein sequence ID" value="PIR02053.1"/>
    <property type="molecule type" value="Genomic_DNA"/>
</dbReference>
<feature type="binding site" evidence="8">
    <location>
        <position position="258"/>
    </location>
    <ligand>
        <name>L-serine</name>
        <dbReference type="ChEBI" id="CHEBI:33384"/>
    </ligand>
</feature>
<dbReference type="SUPFAM" id="SSF55681">
    <property type="entry name" value="Class II aaRS and biotin synthetases"/>
    <property type="match status" value="1"/>
</dbReference>
<protein>
    <recommendedName>
        <fullName evidence="1 7">Serine--tRNA ligase</fullName>
        <ecNumber evidence="1 7">6.1.1.11</ecNumber>
    </recommendedName>
</protein>
<keyword evidence="10" id="KW-0175">Coiled coil</keyword>
<keyword evidence="5" id="KW-0648">Protein biosynthesis</keyword>
<evidence type="ECO:0000256" key="5">
    <source>
        <dbReference type="ARBA" id="ARBA00022917"/>
    </source>
</evidence>
<evidence type="ECO:0000256" key="2">
    <source>
        <dbReference type="ARBA" id="ARBA00022598"/>
    </source>
</evidence>
<dbReference type="EC" id="6.1.1.11" evidence="1 7"/>
<evidence type="ECO:0000256" key="3">
    <source>
        <dbReference type="ARBA" id="ARBA00022741"/>
    </source>
</evidence>
<dbReference type="InterPro" id="IPR002314">
    <property type="entry name" value="aa-tRNA-synt_IIb"/>
</dbReference>
<dbReference type="Pfam" id="PF02403">
    <property type="entry name" value="Seryl_tRNA_N"/>
    <property type="match status" value="1"/>
</dbReference>
<keyword evidence="4 9" id="KW-0067">ATP-binding</keyword>
<feature type="binding site" evidence="9">
    <location>
        <begin position="258"/>
        <end position="260"/>
    </location>
    <ligand>
        <name>ATP</name>
        <dbReference type="ChEBI" id="CHEBI:30616"/>
    </ligand>
</feature>
<proteinExistence type="predicted"/>
<evidence type="ECO:0000256" key="9">
    <source>
        <dbReference type="PIRSR" id="PIRSR001529-2"/>
    </source>
</evidence>
<evidence type="ECO:0000313" key="12">
    <source>
        <dbReference type="EMBL" id="PIR02053.1"/>
    </source>
</evidence>
<dbReference type="GO" id="GO:0004828">
    <property type="term" value="F:serine-tRNA ligase activity"/>
    <property type="evidence" value="ECO:0007669"/>
    <property type="project" value="UniProtKB-UniRule"/>
</dbReference>
<dbReference type="NCBIfam" id="TIGR00414">
    <property type="entry name" value="serS"/>
    <property type="match status" value="1"/>
</dbReference>
<feature type="domain" description="Aminoacyl-transfer RNA synthetases class-II family profile" evidence="11">
    <location>
        <begin position="125"/>
        <end position="407"/>
    </location>
</feature>
<feature type="site" description="Important for serine binding" evidence="8">
    <location>
        <position position="382"/>
    </location>
</feature>
<evidence type="ECO:0000256" key="10">
    <source>
        <dbReference type="SAM" id="Coils"/>
    </source>
</evidence>
<evidence type="ECO:0000256" key="4">
    <source>
        <dbReference type="ARBA" id="ARBA00022840"/>
    </source>
</evidence>
<dbReference type="CDD" id="cd00770">
    <property type="entry name" value="SerRS_core"/>
    <property type="match status" value="1"/>
</dbReference>
<dbReference type="PROSITE" id="PS50862">
    <property type="entry name" value="AA_TRNA_LIGASE_II"/>
    <property type="match status" value="1"/>
</dbReference>
<dbReference type="PIRSF" id="PIRSF001529">
    <property type="entry name" value="Ser-tRNA-synth_IIa"/>
    <property type="match status" value="1"/>
</dbReference>
<dbReference type="InterPro" id="IPR006195">
    <property type="entry name" value="aa-tRNA-synth_II"/>
</dbReference>
<evidence type="ECO:0000313" key="13">
    <source>
        <dbReference type="Proteomes" id="UP000231139"/>
    </source>
</evidence>
<dbReference type="InterPro" id="IPR002317">
    <property type="entry name" value="Ser-tRNA-ligase_type_1"/>
</dbReference>
<dbReference type="InterPro" id="IPR045864">
    <property type="entry name" value="aa-tRNA-synth_II/BPL/LPL"/>
</dbReference>
<accession>A0A2H0MZG0</accession>
<dbReference type="InterPro" id="IPR042103">
    <property type="entry name" value="SerRS_1_N_sf"/>
</dbReference>
<dbReference type="Gene3D" id="1.10.287.40">
    <property type="entry name" value="Serine-tRNA synthetase, tRNA binding domain"/>
    <property type="match status" value="1"/>
</dbReference>